<dbReference type="InterPro" id="IPR000873">
    <property type="entry name" value="AMP-dep_synth/lig_dom"/>
</dbReference>
<dbReference type="InterPro" id="IPR045851">
    <property type="entry name" value="AMP-bd_C_sf"/>
</dbReference>
<dbReference type="InterPro" id="IPR020845">
    <property type="entry name" value="AMP-binding_CS"/>
</dbReference>
<feature type="domain" description="AMP-dependent synthetase/ligase" evidence="6">
    <location>
        <begin position="22"/>
        <end position="324"/>
    </location>
</feature>
<evidence type="ECO:0000256" key="4">
    <source>
        <dbReference type="ARBA" id="ARBA00022741"/>
    </source>
</evidence>
<dbReference type="OrthoDB" id="9803968at2"/>
<keyword evidence="5" id="KW-0067">ATP-binding</keyword>
<keyword evidence="4" id="KW-0547">Nucleotide-binding</keyword>
<keyword evidence="8" id="KW-1185">Reference proteome</keyword>
<dbReference type="GO" id="GO:0006631">
    <property type="term" value="P:fatty acid metabolic process"/>
    <property type="evidence" value="ECO:0007669"/>
    <property type="project" value="TreeGrafter"/>
</dbReference>
<dbReference type="RefSeq" id="WP_077424012.1">
    <property type="nucleotide sequence ID" value="NZ_MLHQ01000016.1"/>
</dbReference>
<dbReference type="PANTHER" id="PTHR43201:SF5">
    <property type="entry name" value="MEDIUM-CHAIN ACYL-COA LIGASE ACSF2, MITOCHONDRIAL"/>
    <property type="match status" value="1"/>
</dbReference>
<evidence type="ECO:0000256" key="5">
    <source>
        <dbReference type="ARBA" id="ARBA00022840"/>
    </source>
</evidence>
<dbReference type="GO" id="GO:0005524">
    <property type="term" value="F:ATP binding"/>
    <property type="evidence" value="ECO:0007669"/>
    <property type="project" value="UniProtKB-KW"/>
</dbReference>
<organism evidence="7 8">
    <name type="scientific">Rodentibacter myodis</name>
    <dbReference type="NCBI Taxonomy" id="1907939"/>
    <lineage>
        <taxon>Bacteria</taxon>
        <taxon>Pseudomonadati</taxon>
        <taxon>Pseudomonadota</taxon>
        <taxon>Gammaproteobacteria</taxon>
        <taxon>Pasteurellales</taxon>
        <taxon>Pasteurellaceae</taxon>
        <taxon>Rodentibacter</taxon>
    </lineage>
</organism>
<protein>
    <submittedName>
        <fullName evidence="7">O-succinylbenzoate--CoA ligase</fullName>
    </submittedName>
</protein>
<dbReference type="SUPFAM" id="SSF56801">
    <property type="entry name" value="Acetyl-CoA synthetase-like"/>
    <property type="match status" value="1"/>
</dbReference>
<reference evidence="7 8" key="1">
    <citation type="submission" date="2016-10" db="EMBL/GenBank/DDBJ databases">
        <title>Rodentibacter gen. nov. and new species.</title>
        <authorList>
            <person name="Christensen H."/>
        </authorList>
    </citation>
    <scope>NUCLEOTIDE SEQUENCE [LARGE SCALE GENOMIC DNA]</scope>
    <source>
        <strain evidence="7 8">Ac151</strain>
    </source>
</reference>
<gene>
    <name evidence="7" type="ORF">BKL49_07180</name>
</gene>
<keyword evidence="2" id="KW-0474">Menaquinone biosynthesis</keyword>
<dbReference type="Pfam" id="PF00501">
    <property type="entry name" value="AMP-binding"/>
    <property type="match status" value="1"/>
</dbReference>
<dbReference type="NCBIfam" id="TIGR01923">
    <property type="entry name" value="menE"/>
    <property type="match status" value="1"/>
</dbReference>
<evidence type="ECO:0000313" key="7">
    <source>
        <dbReference type="EMBL" id="OOF58526.1"/>
    </source>
</evidence>
<keyword evidence="3 7" id="KW-0436">Ligase</keyword>
<accession>A0A1V3JNX6</accession>
<name>A0A1V3JNX6_9PAST</name>
<evidence type="ECO:0000313" key="8">
    <source>
        <dbReference type="Proteomes" id="UP000188602"/>
    </source>
</evidence>
<proteinExistence type="inferred from homology"/>
<dbReference type="STRING" id="1907939.BKL49_07180"/>
<dbReference type="EMBL" id="MLHQ01000016">
    <property type="protein sequence ID" value="OOF58526.1"/>
    <property type="molecule type" value="Genomic_DNA"/>
</dbReference>
<dbReference type="GO" id="GO:0031956">
    <property type="term" value="F:medium-chain fatty acid-CoA ligase activity"/>
    <property type="evidence" value="ECO:0007669"/>
    <property type="project" value="TreeGrafter"/>
</dbReference>
<dbReference type="CDD" id="cd17630">
    <property type="entry name" value="OSB_MenE-like"/>
    <property type="match status" value="1"/>
</dbReference>
<dbReference type="InterPro" id="IPR010192">
    <property type="entry name" value="MenE"/>
</dbReference>
<dbReference type="PANTHER" id="PTHR43201">
    <property type="entry name" value="ACYL-COA SYNTHETASE"/>
    <property type="match status" value="1"/>
</dbReference>
<evidence type="ECO:0000256" key="3">
    <source>
        <dbReference type="ARBA" id="ARBA00022598"/>
    </source>
</evidence>
<dbReference type="PROSITE" id="PS00455">
    <property type="entry name" value="AMP_BINDING"/>
    <property type="match status" value="1"/>
</dbReference>
<sequence>MKCGRILSATKLFPWQYFANHSQYANKIALRSSQGDIFTWAEVAEKIAQTVAFLQARGVTPKSAVAFCGKNSEAMLLLYLAAIQCGAKILGLNPAFPTEKIEALCQEYGVEFCFKNEDLTLIEPYPAEISLSQGDFSRPATMTLTSGSSGLPKAVVHNVQAHLDNAKGVCQLMQFNATQSWLLSLPLYHVSGQGIVWRWLACGAELHFPQTDFYASLLQATHASLVPTQLQRLLDYLTQHPQRDFKTRHILLGGAHIPLELTQAIRQYGIISYSGYGMTEMASTIFAKPSDDLIGVGQPLLGREYRLVNDEIWLKGAGLALGYWKKGKIFSLTNEQGWLQTKDKGVWQNNELVIIGRLDNMFISGGENIQPEEIEKWILQSGLVKQVFVLPKQDKEFGARPVAILEFYEPFTESTVEKLRIFLQEHLARFKQPVAYYPLPQDLQQGAIKISRKVLAEWLAQQHNEK</sequence>
<dbReference type="AlphaFoldDB" id="A0A1V3JNX6"/>
<evidence type="ECO:0000259" key="6">
    <source>
        <dbReference type="Pfam" id="PF00501"/>
    </source>
</evidence>
<dbReference type="GO" id="GO:0009234">
    <property type="term" value="P:menaquinone biosynthetic process"/>
    <property type="evidence" value="ECO:0007669"/>
    <property type="project" value="UniProtKB-KW"/>
</dbReference>
<evidence type="ECO:0000256" key="1">
    <source>
        <dbReference type="ARBA" id="ARBA00006432"/>
    </source>
</evidence>
<dbReference type="InterPro" id="IPR042099">
    <property type="entry name" value="ANL_N_sf"/>
</dbReference>
<comment type="similarity">
    <text evidence="1">Belongs to the ATP-dependent AMP-binding enzyme family.</text>
</comment>
<dbReference type="NCBIfam" id="NF006539">
    <property type="entry name" value="PRK09029.1"/>
    <property type="match status" value="1"/>
</dbReference>
<comment type="caution">
    <text evidence="7">The sequence shown here is derived from an EMBL/GenBank/DDBJ whole genome shotgun (WGS) entry which is preliminary data.</text>
</comment>
<dbReference type="GO" id="GO:0008756">
    <property type="term" value="F:o-succinylbenzoate-CoA ligase activity"/>
    <property type="evidence" value="ECO:0007669"/>
    <property type="project" value="InterPro"/>
</dbReference>
<dbReference type="Proteomes" id="UP000188602">
    <property type="component" value="Unassembled WGS sequence"/>
</dbReference>
<dbReference type="Gene3D" id="3.30.300.30">
    <property type="match status" value="1"/>
</dbReference>
<evidence type="ECO:0000256" key="2">
    <source>
        <dbReference type="ARBA" id="ARBA00022428"/>
    </source>
</evidence>
<dbReference type="Gene3D" id="3.40.50.12780">
    <property type="entry name" value="N-terminal domain of ligase-like"/>
    <property type="match status" value="1"/>
</dbReference>